<feature type="domain" description="Multidrug resistance protein MdtA-like alpha-helical hairpin" evidence="6">
    <location>
        <begin position="111"/>
        <end position="180"/>
    </location>
</feature>
<dbReference type="InterPro" id="IPR058627">
    <property type="entry name" value="MdtA-like_C"/>
</dbReference>
<evidence type="ECO:0000313" key="10">
    <source>
        <dbReference type="EMBL" id="SDB90083.1"/>
    </source>
</evidence>
<dbReference type="Gene3D" id="2.40.50.100">
    <property type="match status" value="1"/>
</dbReference>
<dbReference type="RefSeq" id="WP_092747438.1">
    <property type="nucleotide sequence ID" value="NZ_FMYL01000004.1"/>
</dbReference>
<reference evidence="11" key="1">
    <citation type="submission" date="2016-09" db="EMBL/GenBank/DDBJ databases">
        <authorList>
            <person name="Varghese N."/>
            <person name="Submissions S."/>
        </authorList>
    </citation>
    <scope>NUCLEOTIDE SEQUENCE [LARGE SCALE GENOMIC DNA]</scope>
    <source>
        <strain evidence="11">ANC 4422</strain>
    </source>
</reference>
<dbReference type="Gene3D" id="1.10.287.470">
    <property type="entry name" value="Helix hairpin bin"/>
    <property type="match status" value="1"/>
</dbReference>
<dbReference type="FunFam" id="2.40.420.20:FF:000001">
    <property type="entry name" value="Efflux RND transporter periplasmic adaptor subunit"/>
    <property type="match status" value="1"/>
</dbReference>
<evidence type="ECO:0000313" key="11">
    <source>
        <dbReference type="Proteomes" id="UP000242501"/>
    </source>
</evidence>
<feature type="signal peptide" evidence="5">
    <location>
        <begin position="1"/>
        <end position="17"/>
    </location>
</feature>
<dbReference type="InterPro" id="IPR058626">
    <property type="entry name" value="MdtA-like_b-barrel"/>
</dbReference>
<dbReference type="PROSITE" id="PS51257">
    <property type="entry name" value="PROKAR_LIPOPROTEIN"/>
    <property type="match status" value="1"/>
</dbReference>
<accession>A0A1G6H7F8</accession>
<dbReference type="Pfam" id="PF25967">
    <property type="entry name" value="RND-MFP_C"/>
    <property type="match status" value="1"/>
</dbReference>
<feature type="region of interest" description="Disordered" evidence="4">
    <location>
        <begin position="377"/>
        <end position="417"/>
    </location>
</feature>
<evidence type="ECO:0000256" key="3">
    <source>
        <dbReference type="SAM" id="Coils"/>
    </source>
</evidence>
<name>A0A1G6H7F8_9GAMM</name>
<evidence type="ECO:0000259" key="8">
    <source>
        <dbReference type="Pfam" id="PF25944"/>
    </source>
</evidence>
<dbReference type="Gene3D" id="2.40.420.20">
    <property type="match status" value="1"/>
</dbReference>
<feature type="coiled-coil region" evidence="3">
    <location>
        <begin position="111"/>
        <end position="138"/>
    </location>
</feature>
<dbReference type="Gene3D" id="2.40.30.170">
    <property type="match status" value="1"/>
</dbReference>
<evidence type="ECO:0000256" key="5">
    <source>
        <dbReference type="SAM" id="SignalP"/>
    </source>
</evidence>
<dbReference type="InterPro" id="IPR006143">
    <property type="entry name" value="RND_pump_MFP"/>
</dbReference>
<comment type="subcellular location">
    <subcellularLocation>
        <location evidence="1">Cell inner membrane</location>
        <topology evidence="1">Lipid-anchor</topology>
    </subcellularLocation>
</comment>
<dbReference type="InterPro" id="IPR058625">
    <property type="entry name" value="MdtA-like_BSH"/>
</dbReference>
<dbReference type="GO" id="GO:0005886">
    <property type="term" value="C:plasma membrane"/>
    <property type="evidence" value="ECO:0007669"/>
    <property type="project" value="UniProtKB-SubCell"/>
</dbReference>
<dbReference type="STRING" id="1219383.SAMN05421733_104100"/>
<dbReference type="NCBIfam" id="TIGR01730">
    <property type="entry name" value="RND_mfp"/>
    <property type="match status" value="1"/>
</dbReference>
<dbReference type="PANTHER" id="PTHR30158:SF3">
    <property type="entry name" value="MULTIDRUG EFFLUX PUMP SUBUNIT ACRA-RELATED"/>
    <property type="match status" value="1"/>
</dbReference>
<feature type="domain" description="Multidrug resistance protein MdtA-like beta-barrel" evidence="8">
    <location>
        <begin position="217"/>
        <end position="304"/>
    </location>
</feature>
<dbReference type="InterPro" id="IPR058624">
    <property type="entry name" value="MdtA-like_HH"/>
</dbReference>
<evidence type="ECO:0000256" key="1">
    <source>
        <dbReference type="ARBA" id="ARBA00004519"/>
    </source>
</evidence>
<evidence type="ECO:0000256" key="2">
    <source>
        <dbReference type="ARBA" id="ARBA00009477"/>
    </source>
</evidence>
<dbReference type="Proteomes" id="UP000242501">
    <property type="component" value="Unassembled WGS sequence"/>
</dbReference>
<dbReference type="PANTHER" id="PTHR30158">
    <property type="entry name" value="ACRA/E-RELATED COMPONENT OF DRUG EFFLUX TRANSPORTER"/>
    <property type="match status" value="1"/>
</dbReference>
<dbReference type="GO" id="GO:0022857">
    <property type="term" value="F:transmembrane transporter activity"/>
    <property type="evidence" value="ECO:0007669"/>
    <property type="project" value="InterPro"/>
</dbReference>
<feature type="domain" description="Multidrug resistance protein MdtA-like barrel-sandwich hybrid" evidence="7">
    <location>
        <begin position="71"/>
        <end position="212"/>
    </location>
</feature>
<dbReference type="OrthoDB" id="9800613at2"/>
<dbReference type="Pfam" id="PF25944">
    <property type="entry name" value="Beta-barrel_RND"/>
    <property type="match status" value="1"/>
</dbReference>
<keyword evidence="5" id="KW-0732">Signal</keyword>
<dbReference type="Pfam" id="PF25876">
    <property type="entry name" value="HH_MFP_RND"/>
    <property type="match status" value="1"/>
</dbReference>
<sequence>MRSANFLAPTLSICALALSLTLAGCSKNESNQGAAGGGQQAPAPEVGVLTAQAQGVAQSIELSGRTTAYQIAEIRPQTSGIILRRLFTEGSYVREGQALYELDSRSNRATVDNAKASVLQQKANLNALETKLNRYKQLLASNAIAKQDFDDLTGQVNVAKAQVAASQAQVNNSEIDLGYSTIRAPISGQSSQSNVTVGALVTASQTTALTTIRQLDPIYVDINQSSNDLLRLRQSLSQGKIDRSNNTKVRLKLEDGTYYQTEGSLAFSDASVNEQTGTVTLRAVFPNPKHLLLPGMYAQAEIVQGVVPNAFIIPQLAVTRLPSGQAAAMVVNQKGVVESRIVETNGTQGQNWIITKGLNNGDRVIVDGVAKVKEGMQVKTKPYQSNTPTPTAQTKPENVDKTGTASEPSTQQKPSTV</sequence>
<feature type="compositionally biased region" description="Polar residues" evidence="4">
    <location>
        <begin position="382"/>
        <end position="417"/>
    </location>
</feature>
<comment type="similarity">
    <text evidence="2">Belongs to the membrane fusion protein (MFP) (TC 8.A.1) family.</text>
</comment>
<organism evidence="10 11">
    <name type="scientific">Acinetobacter boissieri</name>
    <dbReference type="NCBI Taxonomy" id="1219383"/>
    <lineage>
        <taxon>Bacteria</taxon>
        <taxon>Pseudomonadati</taxon>
        <taxon>Pseudomonadota</taxon>
        <taxon>Gammaproteobacteria</taxon>
        <taxon>Moraxellales</taxon>
        <taxon>Moraxellaceae</taxon>
        <taxon>Acinetobacter</taxon>
    </lineage>
</organism>
<dbReference type="AlphaFoldDB" id="A0A1G6H7F8"/>
<dbReference type="GO" id="GO:0046677">
    <property type="term" value="P:response to antibiotic"/>
    <property type="evidence" value="ECO:0007669"/>
    <property type="project" value="TreeGrafter"/>
</dbReference>
<evidence type="ECO:0000256" key="4">
    <source>
        <dbReference type="SAM" id="MobiDB-lite"/>
    </source>
</evidence>
<evidence type="ECO:0000259" key="9">
    <source>
        <dbReference type="Pfam" id="PF25967"/>
    </source>
</evidence>
<evidence type="ECO:0000259" key="6">
    <source>
        <dbReference type="Pfam" id="PF25876"/>
    </source>
</evidence>
<evidence type="ECO:0000259" key="7">
    <source>
        <dbReference type="Pfam" id="PF25917"/>
    </source>
</evidence>
<proteinExistence type="inferred from homology"/>
<protein>
    <submittedName>
        <fullName evidence="10">Membrane fusion protein, multidrug efflux system</fullName>
    </submittedName>
</protein>
<keyword evidence="11" id="KW-1185">Reference proteome</keyword>
<keyword evidence="3" id="KW-0175">Coiled coil</keyword>
<dbReference type="SUPFAM" id="SSF111369">
    <property type="entry name" value="HlyD-like secretion proteins"/>
    <property type="match status" value="1"/>
</dbReference>
<dbReference type="Pfam" id="PF25917">
    <property type="entry name" value="BSH_RND"/>
    <property type="match status" value="1"/>
</dbReference>
<gene>
    <name evidence="10" type="ORF">SAMN05421733_104100</name>
</gene>
<dbReference type="EMBL" id="FMYL01000004">
    <property type="protein sequence ID" value="SDB90083.1"/>
    <property type="molecule type" value="Genomic_DNA"/>
</dbReference>
<feature type="domain" description="Multidrug resistance protein MdtA-like C-terminal permuted SH3" evidence="9">
    <location>
        <begin position="309"/>
        <end position="369"/>
    </location>
</feature>
<feature type="chain" id="PRO_5017328457" evidence="5">
    <location>
        <begin position="18"/>
        <end position="417"/>
    </location>
</feature>